<evidence type="ECO:0000313" key="3">
    <source>
        <dbReference type="Proteomes" id="UP001302126"/>
    </source>
</evidence>
<keyword evidence="3" id="KW-1185">Reference proteome</keyword>
<evidence type="ECO:0000256" key="1">
    <source>
        <dbReference type="SAM" id="MobiDB-lite"/>
    </source>
</evidence>
<reference evidence="2" key="2">
    <citation type="submission" date="2023-05" db="EMBL/GenBank/DDBJ databases">
        <authorList>
            <consortium name="Lawrence Berkeley National Laboratory"/>
            <person name="Steindorff A."/>
            <person name="Hensen N."/>
            <person name="Bonometti L."/>
            <person name="Westerberg I."/>
            <person name="Brannstrom I.O."/>
            <person name="Guillou S."/>
            <person name="Cros-Aarteil S."/>
            <person name="Calhoun S."/>
            <person name="Haridas S."/>
            <person name="Kuo A."/>
            <person name="Mondo S."/>
            <person name="Pangilinan J."/>
            <person name="Riley R."/>
            <person name="Labutti K."/>
            <person name="Andreopoulos B."/>
            <person name="Lipzen A."/>
            <person name="Chen C."/>
            <person name="Yanf M."/>
            <person name="Daum C."/>
            <person name="Ng V."/>
            <person name="Clum A."/>
            <person name="Ohm R."/>
            <person name="Martin F."/>
            <person name="Silar P."/>
            <person name="Natvig D."/>
            <person name="Lalanne C."/>
            <person name="Gautier V."/>
            <person name="Ament-Velasquez S.L."/>
            <person name="Kruys A."/>
            <person name="Hutchinson M.I."/>
            <person name="Powell A.J."/>
            <person name="Barry K."/>
            <person name="Miller A.N."/>
            <person name="Grigoriev I.V."/>
            <person name="Debuchy R."/>
            <person name="Gladieux P."/>
            <person name="Thoren M.H."/>
            <person name="Johannesson H."/>
        </authorList>
    </citation>
    <scope>NUCLEOTIDE SEQUENCE</scope>
    <source>
        <strain evidence="2">PSN309</strain>
    </source>
</reference>
<name>A0AAN7AE78_9PEZI</name>
<feature type="compositionally biased region" description="Pro residues" evidence="1">
    <location>
        <begin position="196"/>
        <end position="214"/>
    </location>
</feature>
<dbReference type="AlphaFoldDB" id="A0AAN7AE78"/>
<protein>
    <submittedName>
        <fullName evidence="2">Uncharacterized protein</fullName>
    </submittedName>
</protein>
<proteinExistence type="predicted"/>
<dbReference type="Proteomes" id="UP001302126">
    <property type="component" value="Unassembled WGS sequence"/>
</dbReference>
<reference evidence="2" key="1">
    <citation type="journal article" date="2023" name="Mol. Phylogenet. Evol.">
        <title>Genome-scale phylogeny and comparative genomics of the fungal order Sordariales.</title>
        <authorList>
            <person name="Hensen N."/>
            <person name="Bonometti L."/>
            <person name="Westerberg I."/>
            <person name="Brannstrom I.O."/>
            <person name="Guillou S."/>
            <person name="Cros-Aarteil S."/>
            <person name="Calhoun S."/>
            <person name="Haridas S."/>
            <person name="Kuo A."/>
            <person name="Mondo S."/>
            <person name="Pangilinan J."/>
            <person name="Riley R."/>
            <person name="LaButti K."/>
            <person name="Andreopoulos B."/>
            <person name="Lipzen A."/>
            <person name="Chen C."/>
            <person name="Yan M."/>
            <person name="Daum C."/>
            <person name="Ng V."/>
            <person name="Clum A."/>
            <person name="Steindorff A."/>
            <person name="Ohm R.A."/>
            <person name="Martin F."/>
            <person name="Silar P."/>
            <person name="Natvig D.O."/>
            <person name="Lalanne C."/>
            <person name="Gautier V."/>
            <person name="Ament-Velasquez S.L."/>
            <person name="Kruys A."/>
            <person name="Hutchinson M.I."/>
            <person name="Powell A.J."/>
            <person name="Barry K."/>
            <person name="Miller A.N."/>
            <person name="Grigoriev I.V."/>
            <person name="Debuchy R."/>
            <person name="Gladieux P."/>
            <person name="Hiltunen Thoren M."/>
            <person name="Johannesson H."/>
        </authorList>
    </citation>
    <scope>NUCLEOTIDE SEQUENCE</scope>
    <source>
        <strain evidence="2">PSN309</strain>
    </source>
</reference>
<dbReference type="EMBL" id="MU864634">
    <property type="protein sequence ID" value="KAK4182602.1"/>
    <property type="molecule type" value="Genomic_DNA"/>
</dbReference>
<comment type="caution">
    <text evidence="2">The sequence shown here is derived from an EMBL/GenBank/DDBJ whole genome shotgun (WGS) entry which is preliminary data.</text>
</comment>
<gene>
    <name evidence="2" type="ORF">QBC35DRAFT_444904</name>
</gene>
<evidence type="ECO:0000313" key="2">
    <source>
        <dbReference type="EMBL" id="KAK4182602.1"/>
    </source>
</evidence>
<accession>A0AAN7AE78</accession>
<sequence>MSDQSAPDLSLPTTAPGSVGNYYDGAVEMLPAALYTLVELSDNELQELQRDCESQSNIETPGSSVRLAAPRYRFVGEPLRAVYDYHLEQNPPSAREHSLDPIHFVVACSRDWKTQGVLVITLDDEDNNDGEFKTDAVKCKAEDVGINLIGLQLANTDWQEFKDSYALPSASGEDGDDGDDDDDDDKNDEGDHRQEPTPPDDPGSPTSGPIPPSAPAHRDSVPIAVYAVPGVDVQKLIQTLEPGGSRKRPENFNCRLQAILSSSDPVQEAMDLHPQRCVRNNFLHKFLFLIADTTDFSESGILLASLGGQVKDKQFPARETQRVACTAKSAVQDAICTMAQGLRGWTPPEGEHCVYVFRWKRRHDEKKQPPERIAPLLDAKWDRPGRPEGEERILLAGSRFVREPGQLPKMVEWDLRAAVEKWPEVCWEQRFRRNFVRKYFLCVDTGDAEKEGVMVVKIDWDGDISGGKEKAKELDLTTKVGKMRVGVGEAWNVVNGLVEGTREWEGVKAEWRMPIKLTSDGQGGEKSSS</sequence>
<organism evidence="2 3">
    <name type="scientific">Podospora australis</name>
    <dbReference type="NCBI Taxonomy" id="1536484"/>
    <lineage>
        <taxon>Eukaryota</taxon>
        <taxon>Fungi</taxon>
        <taxon>Dikarya</taxon>
        <taxon>Ascomycota</taxon>
        <taxon>Pezizomycotina</taxon>
        <taxon>Sordariomycetes</taxon>
        <taxon>Sordariomycetidae</taxon>
        <taxon>Sordariales</taxon>
        <taxon>Podosporaceae</taxon>
        <taxon>Podospora</taxon>
    </lineage>
</organism>
<feature type="compositionally biased region" description="Acidic residues" evidence="1">
    <location>
        <begin position="173"/>
        <end position="188"/>
    </location>
</feature>
<feature type="region of interest" description="Disordered" evidence="1">
    <location>
        <begin position="166"/>
        <end position="217"/>
    </location>
</feature>